<feature type="domain" description="FAD/NAD(P)-binding" evidence="1">
    <location>
        <begin position="1"/>
        <end position="148"/>
    </location>
</feature>
<dbReference type="SUPFAM" id="SSF51905">
    <property type="entry name" value="FAD/NAD(P)-binding domain"/>
    <property type="match status" value="2"/>
</dbReference>
<proteinExistence type="predicted"/>
<sequence>MHVVIIGGGTGGLGVANRLGRLLYHELKRGEHAVTLITDRELHDYQPGYMFSALNTHPMQHYTRKTLSLLHYAVDFVLAEVQEIDLESKKVTADTVYDYDLLVIATGSIPDIESMPGLKDTAFTFYTKEGAEKLRSVLAHWKGGRVVVTIDLPHKCPAAPLEFPLLLDHQLRARGMRPLTDIVYTYPLDRLNVLESLDAWAKPEFERRSIRFEASFIPERVDVDRRVLIGIDKRSIPFDLLVVVPRHRGSKLIRKMKVADDLGFLPTDPAKLKLQGYDDVYVLGDATNLSFPYLKTGATAHFQSEVIAKNIADRLRGLPETAMYDGKFICFLDDTEKSSSFIYYDHDHPPRVATTGGLMHLFREAYHELYWLTVRGLL</sequence>
<organism evidence="2 3">
    <name type="scientific">Candidatus Carbonibacillus altaicus</name>
    <dbReference type="NCBI Taxonomy" id="2163959"/>
    <lineage>
        <taxon>Bacteria</taxon>
        <taxon>Bacillati</taxon>
        <taxon>Bacillota</taxon>
        <taxon>Bacilli</taxon>
        <taxon>Bacillales</taxon>
        <taxon>Candidatus Carbonibacillus</taxon>
    </lineage>
</organism>
<protein>
    <submittedName>
        <fullName evidence="2">Oxidoreductase (Flavoprotein)</fullName>
    </submittedName>
</protein>
<dbReference type="InterPro" id="IPR052541">
    <property type="entry name" value="SQRD"/>
</dbReference>
<dbReference type="PANTHER" id="PTHR43755:SF1">
    <property type="entry name" value="FAD-DEPENDENT PYRIDINE NUCLEOTIDE-DISULPHIDE OXIDOREDUCTASE"/>
    <property type="match status" value="1"/>
</dbReference>
<dbReference type="Gene3D" id="3.50.50.60">
    <property type="entry name" value="FAD/NAD(P)-binding domain"/>
    <property type="match status" value="2"/>
</dbReference>
<dbReference type="InterPro" id="IPR023753">
    <property type="entry name" value="FAD/NAD-binding_dom"/>
</dbReference>
<dbReference type="EMBL" id="PEBX01000006">
    <property type="protein sequence ID" value="PTQ57497.1"/>
    <property type="molecule type" value="Genomic_DNA"/>
</dbReference>
<dbReference type="PANTHER" id="PTHR43755">
    <property type="match status" value="1"/>
</dbReference>
<evidence type="ECO:0000313" key="2">
    <source>
        <dbReference type="EMBL" id="PTQ57497.1"/>
    </source>
</evidence>
<reference evidence="3" key="1">
    <citation type="journal article" date="2018" name="Sci. Rep.">
        <title>Lignite coal burning seam in the remote Altai Mountains harbors a hydrogen-driven thermophilic microbial community.</title>
        <authorList>
            <person name="Kadnikov V.V."/>
            <person name="Mardanov A.V."/>
            <person name="Ivasenko D.A."/>
            <person name="Antsiferov D.V."/>
            <person name="Beletsky A.V."/>
            <person name="Karnachuk O.V."/>
            <person name="Ravin N.V."/>
        </authorList>
    </citation>
    <scope>NUCLEOTIDE SEQUENCE [LARGE SCALE GENOMIC DNA]</scope>
</reference>
<dbReference type="Proteomes" id="UP000244338">
    <property type="component" value="Unassembled WGS sequence"/>
</dbReference>
<evidence type="ECO:0000259" key="1">
    <source>
        <dbReference type="Pfam" id="PF07992"/>
    </source>
</evidence>
<dbReference type="Pfam" id="PF07992">
    <property type="entry name" value="Pyr_redox_2"/>
    <property type="match status" value="1"/>
</dbReference>
<dbReference type="PRINTS" id="PR00368">
    <property type="entry name" value="FADPNR"/>
</dbReference>
<comment type="caution">
    <text evidence="2">The sequence shown here is derived from an EMBL/GenBank/DDBJ whole genome shotgun (WGS) entry which is preliminary data.</text>
</comment>
<evidence type="ECO:0000313" key="3">
    <source>
        <dbReference type="Proteomes" id="UP000244338"/>
    </source>
</evidence>
<gene>
    <name evidence="2" type="ORF">BSOLF_1375</name>
</gene>
<dbReference type="InterPro" id="IPR036188">
    <property type="entry name" value="FAD/NAD-bd_sf"/>
</dbReference>
<dbReference type="AlphaFoldDB" id="A0A2R6Y489"/>
<name>A0A2R6Y489_9BACL</name>
<accession>A0A2R6Y489</accession>
<dbReference type="GO" id="GO:0016491">
    <property type="term" value="F:oxidoreductase activity"/>
    <property type="evidence" value="ECO:0007669"/>
    <property type="project" value="InterPro"/>
</dbReference>